<dbReference type="RefSeq" id="WP_380602121.1">
    <property type="nucleotide sequence ID" value="NZ_JBHSDU010000014.1"/>
</dbReference>
<dbReference type="InterPro" id="IPR015590">
    <property type="entry name" value="Aldehyde_DH_dom"/>
</dbReference>
<evidence type="ECO:0000313" key="5">
    <source>
        <dbReference type="Proteomes" id="UP001595904"/>
    </source>
</evidence>
<evidence type="ECO:0000256" key="1">
    <source>
        <dbReference type="ARBA" id="ARBA00009986"/>
    </source>
</evidence>
<dbReference type="Gene3D" id="3.40.309.10">
    <property type="entry name" value="Aldehyde Dehydrogenase, Chain A, domain 2"/>
    <property type="match status" value="1"/>
</dbReference>
<dbReference type="PANTHER" id="PTHR42804">
    <property type="entry name" value="ALDEHYDE DEHYDROGENASE"/>
    <property type="match status" value="1"/>
</dbReference>
<sequence length="481" mass="51388">MRDCVKFYIDGRWVEPVGTGKFEVIDPATERVAGQLRMGAAEDVNRAVTAARRAFDTYSRTTREQRVELLQRVAAQFEARKADLQAAVTAEMGCPNWLAEQAQVPLPATHINVAIELLKTYAFDHLSGITMVSKKPIGVCALITPWNWPISLAITKIIPALAVGCTMVWKPSEFAPFSAQILAEIMEAAKVPPGVFNMIFGDGPTVGAALSSHPEVDAVSITGSTRAGVEVARNAAATVKRVHQELGGKSPNVILEDADLEKAVASGVRYMFLNSGQTCSVPSRMIVPRSKLEQVVAIAKATAETLQVGPPDSGAFVGPLVNASQWNRVQQLIQKGIDEGATLVVGGVGKPAGLAQGYYVKPTIFSDVTNDMTIAREEIFGPVLAIEPYDSVDEAVRIANDTPYGLAAYVHAGTLEKAREVGSRIRAGQVCLNGDLDLLDPHSPFGGCKMSGNGREWGAFGFEAFLEETAYVGYQPASAAS</sequence>
<feature type="domain" description="Aldehyde dehydrogenase" evidence="3">
    <location>
        <begin position="13"/>
        <end position="468"/>
    </location>
</feature>
<protein>
    <submittedName>
        <fullName evidence="4">Aldehyde dehydrogenase family protein</fullName>
    </submittedName>
</protein>
<name>A0ABV8SYD9_9GAMM</name>
<comment type="caution">
    <text evidence="4">The sequence shown here is derived from an EMBL/GenBank/DDBJ whole genome shotgun (WGS) entry which is preliminary data.</text>
</comment>
<dbReference type="InterPro" id="IPR016161">
    <property type="entry name" value="Ald_DH/histidinol_DH"/>
</dbReference>
<dbReference type="Gene3D" id="3.40.605.10">
    <property type="entry name" value="Aldehyde Dehydrogenase, Chain A, domain 1"/>
    <property type="match status" value="1"/>
</dbReference>
<dbReference type="PANTHER" id="PTHR42804:SF1">
    <property type="entry name" value="ALDEHYDE DEHYDROGENASE-RELATED"/>
    <property type="match status" value="1"/>
</dbReference>
<accession>A0ABV8SYD9</accession>
<dbReference type="SUPFAM" id="SSF53720">
    <property type="entry name" value="ALDH-like"/>
    <property type="match status" value="1"/>
</dbReference>
<proteinExistence type="inferred from homology"/>
<dbReference type="Pfam" id="PF00171">
    <property type="entry name" value="Aldedh"/>
    <property type="match status" value="1"/>
</dbReference>
<evidence type="ECO:0000259" key="3">
    <source>
        <dbReference type="Pfam" id="PF00171"/>
    </source>
</evidence>
<gene>
    <name evidence="4" type="ORF">ACFPN2_26140</name>
</gene>
<evidence type="ECO:0000313" key="4">
    <source>
        <dbReference type="EMBL" id="MFC4312591.1"/>
    </source>
</evidence>
<organism evidence="4 5">
    <name type="scientific">Steroidobacter flavus</name>
    <dbReference type="NCBI Taxonomy" id="1842136"/>
    <lineage>
        <taxon>Bacteria</taxon>
        <taxon>Pseudomonadati</taxon>
        <taxon>Pseudomonadota</taxon>
        <taxon>Gammaproteobacteria</taxon>
        <taxon>Steroidobacterales</taxon>
        <taxon>Steroidobacteraceae</taxon>
        <taxon>Steroidobacter</taxon>
    </lineage>
</organism>
<comment type="similarity">
    <text evidence="1">Belongs to the aldehyde dehydrogenase family.</text>
</comment>
<reference evidence="5" key="1">
    <citation type="journal article" date="2019" name="Int. J. Syst. Evol. Microbiol.">
        <title>The Global Catalogue of Microorganisms (GCM) 10K type strain sequencing project: providing services to taxonomists for standard genome sequencing and annotation.</title>
        <authorList>
            <consortium name="The Broad Institute Genomics Platform"/>
            <consortium name="The Broad Institute Genome Sequencing Center for Infectious Disease"/>
            <person name="Wu L."/>
            <person name="Ma J."/>
        </authorList>
    </citation>
    <scope>NUCLEOTIDE SEQUENCE [LARGE SCALE GENOMIC DNA]</scope>
    <source>
        <strain evidence="5">CGMCC 1.10759</strain>
    </source>
</reference>
<evidence type="ECO:0000256" key="2">
    <source>
        <dbReference type="ARBA" id="ARBA00023002"/>
    </source>
</evidence>
<keyword evidence="2" id="KW-0560">Oxidoreductase</keyword>
<dbReference type="Proteomes" id="UP001595904">
    <property type="component" value="Unassembled WGS sequence"/>
</dbReference>
<dbReference type="InterPro" id="IPR016163">
    <property type="entry name" value="Ald_DH_C"/>
</dbReference>
<keyword evidence="5" id="KW-1185">Reference proteome</keyword>
<dbReference type="EMBL" id="JBHSDU010000014">
    <property type="protein sequence ID" value="MFC4312591.1"/>
    <property type="molecule type" value="Genomic_DNA"/>
</dbReference>
<dbReference type="InterPro" id="IPR016162">
    <property type="entry name" value="Ald_DH_N"/>
</dbReference>
<dbReference type="CDD" id="cd07138">
    <property type="entry name" value="ALDH_CddD_SSP0762"/>
    <property type="match status" value="1"/>
</dbReference>